<accession>A0A9D1MGW5</accession>
<reference evidence="2" key="1">
    <citation type="submission" date="2020-10" db="EMBL/GenBank/DDBJ databases">
        <authorList>
            <person name="Gilroy R."/>
        </authorList>
    </citation>
    <scope>NUCLEOTIDE SEQUENCE</scope>
    <source>
        <strain evidence="2">18911</strain>
    </source>
</reference>
<dbReference type="Proteomes" id="UP000824094">
    <property type="component" value="Unassembled WGS sequence"/>
</dbReference>
<feature type="transmembrane region" description="Helical" evidence="1">
    <location>
        <begin position="22"/>
        <end position="43"/>
    </location>
</feature>
<organism evidence="2 3">
    <name type="scientific">Candidatus Stercoripulliclostridium merdigallinarum</name>
    <dbReference type="NCBI Taxonomy" id="2840951"/>
    <lineage>
        <taxon>Bacteria</taxon>
        <taxon>Bacillati</taxon>
        <taxon>Bacillota</taxon>
        <taxon>Clostridia</taxon>
        <taxon>Eubacteriales</taxon>
        <taxon>Candidatus Stercoripulliclostridium</taxon>
    </lineage>
</organism>
<proteinExistence type="predicted"/>
<gene>
    <name evidence="2" type="ORF">IAB05_01655</name>
</gene>
<keyword evidence="1" id="KW-0812">Transmembrane</keyword>
<dbReference type="EMBL" id="DVNF01000054">
    <property type="protein sequence ID" value="HIU60077.1"/>
    <property type="molecule type" value="Genomic_DNA"/>
</dbReference>
<keyword evidence="1" id="KW-0472">Membrane</keyword>
<comment type="caution">
    <text evidence="2">The sequence shown here is derived from an EMBL/GenBank/DDBJ whole genome shotgun (WGS) entry which is preliminary data.</text>
</comment>
<evidence type="ECO:0000313" key="2">
    <source>
        <dbReference type="EMBL" id="HIU60077.1"/>
    </source>
</evidence>
<dbReference type="AlphaFoldDB" id="A0A9D1MGW5"/>
<reference evidence="2" key="2">
    <citation type="journal article" date="2021" name="PeerJ">
        <title>Extensive microbial diversity within the chicken gut microbiome revealed by metagenomics and culture.</title>
        <authorList>
            <person name="Gilroy R."/>
            <person name="Ravi A."/>
            <person name="Getino M."/>
            <person name="Pursley I."/>
            <person name="Horton D.L."/>
            <person name="Alikhan N.F."/>
            <person name="Baker D."/>
            <person name="Gharbi K."/>
            <person name="Hall N."/>
            <person name="Watson M."/>
            <person name="Adriaenssens E.M."/>
            <person name="Foster-Nyarko E."/>
            <person name="Jarju S."/>
            <person name="Secka A."/>
            <person name="Antonio M."/>
            <person name="Oren A."/>
            <person name="Chaudhuri R.R."/>
            <person name="La Ragione R."/>
            <person name="Hildebrand F."/>
            <person name="Pallen M.J."/>
        </authorList>
    </citation>
    <scope>NUCLEOTIDE SEQUENCE</scope>
    <source>
        <strain evidence="2">18911</strain>
    </source>
</reference>
<evidence type="ECO:0000313" key="3">
    <source>
        <dbReference type="Proteomes" id="UP000824094"/>
    </source>
</evidence>
<sequence>MNGLMLLMSEENRSAVLGSLDIMWKGVLAIFIVIGIIAIVTFIMNDIAAQNAKAGGFLNRIKKFFAEKFPKSKKPADKE</sequence>
<name>A0A9D1MGW5_9FIRM</name>
<protein>
    <submittedName>
        <fullName evidence="2">Uncharacterized protein</fullName>
    </submittedName>
</protein>
<keyword evidence="1" id="KW-1133">Transmembrane helix</keyword>
<evidence type="ECO:0000256" key="1">
    <source>
        <dbReference type="SAM" id="Phobius"/>
    </source>
</evidence>